<evidence type="ECO:0000313" key="6">
    <source>
        <dbReference type="EMBL" id="TCS77624.1"/>
    </source>
</evidence>
<sequence>MPKRPKKPCAYPGCPRLTDERYCEEHKKLAVKQYDKYGRSPEVKKRYGWQWQKVRRAFLAKHPLCEMCEKEHRLTKATEVHHILPLSAGGTSDEDNLMPLCKVCHSRITAKTGGRWSRGGGGKISQSPRS</sequence>
<name>A0A4R3K4C7_9FIRM</name>
<dbReference type="CDD" id="cd00085">
    <property type="entry name" value="HNHc"/>
    <property type="match status" value="1"/>
</dbReference>
<dbReference type="OrthoDB" id="9811997at2"/>
<dbReference type="Pfam" id="PF01844">
    <property type="entry name" value="HNH"/>
    <property type="match status" value="1"/>
</dbReference>
<dbReference type="Proteomes" id="UP000295188">
    <property type="component" value="Unassembled WGS sequence"/>
</dbReference>
<evidence type="ECO:0000313" key="7">
    <source>
        <dbReference type="Proteomes" id="UP000295188"/>
    </source>
</evidence>
<evidence type="ECO:0000256" key="1">
    <source>
        <dbReference type="ARBA" id="ARBA00022722"/>
    </source>
</evidence>
<organism evidence="6 7">
    <name type="scientific">Pectinatus cerevisiiphilus</name>
    <dbReference type="NCBI Taxonomy" id="86956"/>
    <lineage>
        <taxon>Bacteria</taxon>
        <taxon>Bacillati</taxon>
        <taxon>Bacillota</taxon>
        <taxon>Negativicutes</taxon>
        <taxon>Selenomonadales</taxon>
        <taxon>Selenomonadaceae</taxon>
        <taxon>Pectinatus</taxon>
    </lineage>
</organism>
<evidence type="ECO:0000256" key="3">
    <source>
        <dbReference type="ARBA" id="ARBA00038412"/>
    </source>
</evidence>
<dbReference type="GO" id="GO:0003676">
    <property type="term" value="F:nucleic acid binding"/>
    <property type="evidence" value="ECO:0007669"/>
    <property type="project" value="InterPro"/>
</dbReference>
<dbReference type="GO" id="GO:0004519">
    <property type="term" value="F:endonuclease activity"/>
    <property type="evidence" value="ECO:0007669"/>
    <property type="project" value="InterPro"/>
</dbReference>
<proteinExistence type="inferred from homology"/>
<comment type="caution">
    <text evidence="6">The sequence shown here is derived from an EMBL/GenBank/DDBJ whole genome shotgun (WGS) entry which is preliminary data.</text>
</comment>
<evidence type="ECO:0000256" key="2">
    <source>
        <dbReference type="ARBA" id="ARBA00022801"/>
    </source>
</evidence>
<evidence type="ECO:0000259" key="5">
    <source>
        <dbReference type="SMART" id="SM00507"/>
    </source>
</evidence>
<evidence type="ECO:0000256" key="4">
    <source>
        <dbReference type="ARBA" id="ARBA00040194"/>
    </source>
</evidence>
<dbReference type="AlphaFoldDB" id="A0A4R3K4C7"/>
<keyword evidence="1" id="KW-0540">Nuclease</keyword>
<dbReference type="Gene3D" id="1.10.30.50">
    <property type="match status" value="1"/>
</dbReference>
<keyword evidence="7" id="KW-1185">Reference proteome</keyword>
<gene>
    <name evidence="6" type="ORF">EDC37_11425</name>
</gene>
<keyword evidence="2" id="KW-0378">Hydrolase</keyword>
<dbReference type="GO" id="GO:0016787">
    <property type="term" value="F:hydrolase activity"/>
    <property type="evidence" value="ECO:0007669"/>
    <property type="project" value="UniProtKB-KW"/>
</dbReference>
<dbReference type="PANTHER" id="PTHR41286:SF1">
    <property type="entry name" value="HNH NUCLEASE YAJD-RELATED"/>
    <property type="match status" value="1"/>
</dbReference>
<dbReference type="PANTHER" id="PTHR41286">
    <property type="entry name" value="HNH NUCLEASE YAJD-RELATED"/>
    <property type="match status" value="1"/>
</dbReference>
<dbReference type="EMBL" id="SMAA01000014">
    <property type="protein sequence ID" value="TCS77624.1"/>
    <property type="molecule type" value="Genomic_DNA"/>
</dbReference>
<reference evidence="6 7" key="1">
    <citation type="submission" date="2019-03" db="EMBL/GenBank/DDBJ databases">
        <title>Genomic Encyclopedia of Type Strains, Phase IV (KMG-IV): sequencing the most valuable type-strain genomes for metagenomic binning, comparative biology and taxonomic classification.</title>
        <authorList>
            <person name="Goeker M."/>
        </authorList>
    </citation>
    <scope>NUCLEOTIDE SEQUENCE [LARGE SCALE GENOMIC DNA]</scope>
    <source>
        <strain evidence="6 7">DSM 20467</strain>
    </source>
</reference>
<dbReference type="GO" id="GO:0005829">
    <property type="term" value="C:cytosol"/>
    <property type="evidence" value="ECO:0007669"/>
    <property type="project" value="TreeGrafter"/>
</dbReference>
<comment type="similarity">
    <text evidence="3">Belongs to the HNH nuclease family.</text>
</comment>
<accession>A0A4R3K4C7</accession>
<dbReference type="InterPro" id="IPR002711">
    <property type="entry name" value="HNH"/>
</dbReference>
<dbReference type="GO" id="GO:0008270">
    <property type="term" value="F:zinc ion binding"/>
    <property type="evidence" value="ECO:0007669"/>
    <property type="project" value="InterPro"/>
</dbReference>
<protein>
    <recommendedName>
        <fullName evidence="4">Putative HNH nuclease YajD</fullName>
    </recommendedName>
</protein>
<feature type="domain" description="HNH nuclease" evidence="5">
    <location>
        <begin position="53"/>
        <end position="106"/>
    </location>
</feature>
<dbReference type="InterPro" id="IPR003615">
    <property type="entry name" value="HNH_nuc"/>
</dbReference>
<dbReference type="SMART" id="SM00507">
    <property type="entry name" value="HNHc"/>
    <property type="match status" value="1"/>
</dbReference>